<evidence type="ECO:0000313" key="2">
    <source>
        <dbReference type="Proteomes" id="UP001500320"/>
    </source>
</evidence>
<accession>A0ABP6N574</accession>
<evidence type="ECO:0000313" key="1">
    <source>
        <dbReference type="EMBL" id="GAA3136904.1"/>
    </source>
</evidence>
<protein>
    <submittedName>
        <fullName evidence="1">Uncharacterized protein</fullName>
    </submittedName>
</protein>
<comment type="caution">
    <text evidence="1">The sequence shown here is derived from an EMBL/GenBank/DDBJ whole genome shotgun (WGS) entry which is preliminary data.</text>
</comment>
<dbReference type="EMBL" id="BAAAUT010000021">
    <property type="protein sequence ID" value="GAA3136904.1"/>
    <property type="molecule type" value="Genomic_DNA"/>
</dbReference>
<proteinExistence type="predicted"/>
<name>A0ABP6N574_9ACTN</name>
<organism evidence="1 2">
    <name type="scientific">Planomonospora alba</name>
    <dbReference type="NCBI Taxonomy" id="161354"/>
    <lineage>
        <taxon>Bacteria</taxon>
        <taxon>Bacillati</taxon>
        <taxon>Actinomycetota</taxon>
        <taxon>Actinomycetes</taxon>
        <taxon>Streptosporangiales</taxon>
        <taxon>Streptosporangiaceae</taxon>
        <taxon>Planomonospora</taxon>
    </lineage>
</organism>
<dbReference type="Proteomes" id="UP001500320">
    <property type="component" value="Unassembled WGS sequence"/>
</dbReference>
<sequence length="43" mass="4526">MSEEKTCGEACEWCDGYAKGYAEGRAAAIEEIATGSEGGNHDQ</sequence>
<gene>
    <name evidence="1" type="ORF">GCM10010466_29650</name>
</gene>
<reference evidence="2" key="1">
    <citation type="journal article" date="2019" name="Int. J. Syst. Evol. Microbiol.">
        <title>The Global Catalogue of Microorganisms (GCM) 10K type strain sequencing project: providing services to taxonomists for standard genome sequencing and annotation.</title>
        <authorList>
            <consortium name="The Broad Institute Genomics Platform"/>
            <consortium name="The Broad Institute Genome Sequencing Center for Infectious Disease"/>
            <person name="Wu L."/>
            <person name="Ma J."/>
        </authorList>
    </citation>
    <scope>NUCLEOTIDE SEQUENCE [LARGE SCALE GENOMIC DNA]</scope>
    <source>
        <strain evidence="2">JCM 9373</strain>
    </source>
</reference>
<keyword evidence="2" id="KW-1185">Reference proteome</keyword>